<protein>
    <submittedName>
        <fullName evidence="3">Response regulator transcription factor</fullName>
    </submittedName>
</protein>
<proteinExistence type="predicted"/>
<evidence type="ECO:0000256" key="1">
    <source>
        <dbReference type="PROSITE-ProRule" id="PRU00169"/>
    </source>
</evidence>
<dbReference type="OrthoDB" id="659223at2"/>
<gene>
    <name evidence="3" type="ORF">ESB13_02565</name>
</gene>
<dbReference type="Gene3D" id="3.40.50.2300">
    <property type="match status" value="1"/>
</dbReference>
<dbReference type="RefSeq" id="WP_129001471.1">
    <property type="nucleotide sequence ID" value="NZ_SDHZ01000001.1"/>
</dbReference>
<accession>A0A4Q1D9Z8</accession>
<dbReference type="EMBL" id="SDHZ01000001">
    <property type="protein sequence ID" value="RXK85718.1"/>
    <property type="molecule type" value="Genomic_DNA"/>
</dbReference>
<dbReference type="PROSITE" id="PS50110">
    <property type="entry name" value="RESPONSE_REGULATORY"/>
    <property type="match status" value="1"/>
</dbReference>
<evidence type="ECO:0000313" key="4">
    <source>
        <dbReference type="Proteomes" id="UP000290545"/>
    </source>
</evidence>
<keyword evidence="4" id="KW-1185">Reference proteome</keyword>
<dbReference type="AlphaFoldDB" id="A0A4Q1D9Z8"/>
<feature type="modified residue" description="4-aspartylphosphate" evidence="1">
    <location>
        <position position="59"/>
    </location>
</feature>
<dbReference type="SMART" id="SM00448">
    <property type="entry name" value="REC"/>
    <property type="match status" value="1"/>
</dbReference>
<evidence type="ECO:0000259" key="2">
    <source>
        <dbReference type="PROSITE" id="PS50110"/>
    </source>
</evidence>
<comment type="caution">
    <text evidence="3">The sequence shown here is derived from an EMBL/GenBank/DDBJ whole genome shotgun (WGS) entry which is preliminary data.</text>
</comment>
<dbReference type="InterPro" id="IPR011006">
    <property type="entry name" value="CheY-like_superfamily"/>
</dbReference>
<evidence type="ECO:0000313" key="3">
    <source>
        <dbReference type="EMBL" id="RXK85718.1"/>
    </source>
</evidence>
<dbReference type="GO" id="GO:0000160">
    <property type="term" value="P:phosphorelay signal transduction system"/>
    <property type="evidence" value="ECO:0007669"/>
    <property type="project" value="InterPro"/>
</dbReference>
<dbReference type="Pfam" id="PF00072">
    <property type="entry name" value="Response_reg"/>
    <property type="match status" value="1"/>
</dbReference>
<sequence length="221" mass="25157">MIQKVLIAEDHESANLSLQRTLEELGIGSPDYVYYCDDALARIERSKKNDESYDLLITDLYFEPDHNKQKIPGGAELITAARQVQQDLRILVFSAESGGAVIKRLFDELEIDGYVRKARNDAKELKQAIESISKNQIYYPRHLRQKAESENCFNFNDFDIAVIQALADGTPQKDIPLHLQQKKIHPSSLSSIEKRLNVIKSSLEMSKNEQLIAYCKDMGVI</sequence>
<name>A0A4Q1D9Z8_9BACT</name>
<dbReference type="InterPro" id="IPR001789">
    <property type="entry name" value="Sig_transdc_resp-reg_receiver"/>
</dbReference>
<organism evidence="3 4">
    <name type="scientific">Filimonas effusa</name>
    <dbReference type="NCBI Taxonomy" id="2508721"/>
    <lineage>
        <taxon>Bacteria</taxon>
        <taxon>Pseudomonadati</taxon>
        <taxon>Bacteroidota</taxon>
        <taxon>Chitinophagia</taxon>
        <taxon>Chitinophagales</taxon>
        <taxon>Chitinophagaceae</taxon>
        <taxon>Filimonas</taxon>
    </lineage>
</organism>
<dbReference type="Proteomes" id="UP000290545">
    <property type="component" value="Unassembled WGS sequence"/>
</dbReference>
<feature type="domain" description="Response regulatory" evidence="2">
    <location>
        <begin position="4"/>
        <end position="132"/>
    </location>
</feature>
<reference evidence="3 4" key="1">
    <citation type="submission" date="2019-01" db="EMBL/GenBank/DDBJ databases">
        <title>Filimonas sp. strain TTM-71.</title>
        <authorList>
            <person name="Chen W.-M."/>
        </authorList>
    </citation>
    <scope>NUCLEOTIDE SEQUENCE [LARGE SCALE GENOMIC DNA]</scope>
    <source>
        <strain evidence="3 4">TTM-71</strain>
    </source>
</reference>
<dbReference type="SUPFAM" id="SSF52172">
    <property type="entry name" value="CheY-like"/>
    <property type="match status" value="1"/>
</dbReference>
<keyword evidence="1" id="KW-0597">Phosphoprotein</keyword>